<evidence type="ECO:0000256" key="1">
    <source>
        <dbReference type="SAM" id="MobiDB-lite"/>
    </source>
</evidence>
<evidence type="ECO:0000259" key="2">
    <source>
        <dbReference type="Pfam" id="PF24818"/>
    </source>
</evidence>
<evidence type="ECO:0000313" key="3">
    <source>
        <dbReference type="EMBL" id="TQD74889.1"/>
    </source>
</evidence>
<dbReference type="PANTHER" id="PTHR33494:SF5">
    <property type="entry name" value="F10A16.6 PROTEIN"/>
    <property type="match status" value="1"/>
</dbReference>
<feature type="domain" description="TRF2/HOY1 PH-like" evidence="2">
    <location>
        <begin position="128"/>
        <end position="246"/>
    </location>
</feature>
<proteinExistence type="predicted"/>
<protein>
    <recommendedName>
        <fullName evidence="2">TRF2/HOY1 PH-like domain-containing protein</fullName>
    </recommendedName>
</protein>
<dbReference type="Proteomes" id="UP000315295">
    <property type="component" value="Unassembled WGS sequence"/>
</dbReference>
<dbReference type="PANTHER" id="PTHR33494">
    <property type="entry name" value="OS02G0793800 PROTEIN"/>
    <property type="match status" value="1"/>
</dbReference>
<dbReference type="Pfam" id="PF24818">
    <property type="entry name" value="PH_TRF2_HOY1"/>
    <property type="match status" value="1"/>
</dbReference>
<gene>
    <name evidence="3" type="ORF">C1H46_039562</name>
</gene>
<comment type="caution">
    <text evidence="3">The sequence shown here is derived from an EMBL/GenBank/DDBJ whole genome shotgun (WGS) entry which is preliminary data.</text>
</comment>
<keyword evidence="4" id="KW-1185">Reference proteome</keyword>
<sequence>MVVDSNGGFKWNSDGGETSGSASEQSQNSSLNSKNAKRVTGFVSCCDHISEAANKRLRRTPMDSNKKAQLAQTLLSLSPLGLNLGETPPFIDLTEVIAPRKLKAKRSPEVKPNAFQLMTEKEKLKASNFNASFIRIGSWQRVAHNEGDLVVKCYYAKRKLVWEILDQGLKSKIEVQWSDISALRAVIEENEPGILEIELNQPPTFHRELNPQPRKHTMWNVASDFTNGQALIHRRHYVQFPPGALDQHYEKLIQCESRFLEMSRRPFPSQKSPYFQSDFHNGLAEFSFKFDRHGAEIPSNLQFPFSPCVQTRYGRTQQVQTYEQLKPTLMIKDSTSPISGTFIASFTRKAFFRPSTLEKNNTLMLFPQLSCDDIVMDFSSPLDDVIGNQAVQNPQMPVYWDQGITQAMTSFSDFLGREQLPGLVSVAQANSTISCQSFNVYNQGLGSPNPNSQLLSNIENQLMIDSQIEFSNKQVVPQANSLIAFPEQMNYAFAADVRHPDYVQELADNQNLVSGANVDLLQPQPVSWVLPLPQPGIWVAARNSGIQMAKNNSASSSFTQNLTMEDFATCNDLGNRWK</sequence>
<dbReference type="EMBL" id="VIEB01001145">
    <property type="protein sequence ID" value="TQD74889.1"/>
    <property type="molecule type" value="Genomic_DNA"/>
</dbReference>
<name>A0A540KL45_MALBA</name>
<feature type="region of interest" description="Disordered" evidence="1">
    <location>
        <begin position="1"/>
        <end position="34"/>
    </location>
</feature>
<accession>A0A540KL45</accession>
<organism evidence="3 4">
    <name type="scientific">Malus baccata</name>
    <name type="common">Siberian crab apple</name>
    <name type="synonym">Pyrus baccata</name>
    <dbReference type="NCBI Taxonomy" id="106549"/>
    <lineage>
        <taxon>Eukaryota</taxon>
        <taxon>Viridiplantae</taxon>
        <taxon>Streptophyta</taxon>
        <taxon>Embryophyta</taxon>
        <taxon>Tracheophyta</taxon>
        <taxon>Spermatophyta</taxon>
        <taxon>Magnoliopsida</taxon>
        <taxon>eudicotyledons</taxon>
        <taxon>Gunneridae</taxon>
        <taxon>Pentapetalae</taxon>
        <taxon>rosids</taxon>
        <taxon>fabids</taxon>
        <taxon>Rosales</taxon>
        <taxon>Rosaceae</taxon>
        <taxon>Amygdaloideae</taxon>
        <taxon>Maleae</taxon>
        <taxon>Malus</taxon>
    </lineage>
</organism>
<feature type="compositionally biased region" description="Low complexity" evidence="1">
    <location>
        <begin position="19"/>
        <end position="34"/>
    </location>
</feature>
<dbReference type="AlphaFoldDB" id="A0A540KL45"/>
<evidence type="ECO:0000313" key="4">
    <source>
        <dbReference type="Proteomes" id="UP000315295"/>
    </source>
</evidence>
<reference evidence="3 4" key="1">
    <citation type="journal article" date="2019" name="G3 (Bethesda)">
        <title>Sequencing of a Wild Apple (Malus baccata) Genome Unravels the Differences Between Cultivated and Wild Apple Species Regarding Disease Resistance and Cold Tolerance.</title>
        <authorList>
            <person name="Chen X."/>
        </authorList>
    </citation>
    <scope>NUCLEOTIDE SEQUENCE [LARGE SCALE GENOMIC DNA]</scope>
    <source>
        <strain evidence="4">cv. Shandingzi</strain>
        <tissue evidence="3">Leaves</tissue>
    </source>
</reference>
<dbReference type="InterPro" id="IPR057939">
    <property type="entry name" value="TRF2_HOY1_PH"/>
</dbReference>
<dbReference type="STRING" id="106549.A0A540KL45"/>